<evidence type="ECO:0000256" key="1">
    <source>
        <dbReference type="ARBA" id="ARBA00004141"/>
    </source>
</evidence>
<dbReference type="Gene3D" id="3.30.559.70">
    <property type="entry name" value="Choline/Carnitine o-acyltransferase, domain 2"/>
    <property type="match status" value="1"/>
</dbReference>
<accession>A0AAE1ATJ7</accession>
<keyword evidence="9" id="KW-0276">Fatty acid metabolism</keyword>
<dbReference type="InterPro" id="IPR042572">
    <property type="entry name" value="Carn_acyl_trans_N"/>
</dbReference>
<dbReference type="InterPro" id="IPR039551">
    <property type="entry name" value="Cho/carn_acyl_trans"/>
</dbReference>
<dbReference type="PROSITE" id="PS00440">
    <property type="entry name" value="ACYLTRANSF_C_2"/>
    <property type="match status" value="1"/>
</dbReference>
<keyword evidence="7" id="KW-0808">Transferase</keyword>
<evidence type="ECO:0000256" key="18">
    <source>
        <dbReference type="SAM" id="Phobius"/>
    </source>
</evidence>
<evidence type="ECO:0000256" key="13">
    <source>
        <dbReference type="ARBA" id="ARBA00023136"/>
    </source>
</evidence>
<keyword evidence="13 18" id="KW-0472">Membrane</keyword>
<dbReference type="InterPro" id="IPR042231">
    <property type="entry name" value="Cho/carn_acyl_trans_2"/>
</dbReference>
<evidence type="ECO:0000256" key="14">
    <source>
        <dbReference type="ARBA" id="ARBA00023315"/>
    </source>
</evidence>
<dbReference type="InterPro" id="IPR023213">
    <property type="entry name" value="CAT-like_dom_sf"/>
</dbReference>
<comment type="similarity">
    <text evidence="4">Belongs to the carnitine/choline acetyltransferase family.</text>
</comment>
<keyword evidence="6" id="KW-0813">Transport</keyword>
<name>A0AAE1ATJ7_9GAST</name>
<sequence>MAETLRRNIGAGFVIPHPLEQLNRVGCFPASTRRAGRAEYRDLDHHLIDYLTSSSPDLVASSMGRPERGCWVEGPRRQRFMLIQYQMSRFVFCRSKDVISEPHIAFYEKISARLFLPWSCKGQLMNVCISEVGVITGCLEIPACAPLNCVWGVNTASHSVGLYLSTVLFGTVVWVLKWLILKYNLKLLLTYHNWMYEVRGKMSLKTKLWFMLIKLYGGRKPLLMSYQASLPKMPVPGLKQSVDRYLKSVKHLLTEENYKEVEKLADDFKKGVGNRLQRYLILKSWWATNYVTDWWEKYVYLRGRDPIMVNSNYYGVDALLVTNTTVQVARAANLIYAILQYRREVDREELNPILINKIVPLCSAQYERQFNTTRIPGLETDTLVHLSDSNHIAVIHKGRYFKVYIRHKRRLLKPCEIEAMLQKIVEDESPPAEGEEHLAALTAGDRVPWAKTRKEFFSKGRNKASLDAIEKAAFVVALDDEPHDYNPNDPSKLDEYGKAMLHGKCYDRWFDKSFTFVVCSNGRIGFNAEHSWADAPIQAHMWEIVVTMEMVLGADAPLMSQLWEACQEHESYQYATVELTFAFYVEHPVSSRALTYLNSLSCRLTGYENSYFMWADAPVMAQLWETIQQEEYISGYDKDGHTRGTPEVQPPNPIRLEWDINKQCQQVIESSLQVARALANDVDLHIMMFTDFGKGFVKTCKVSPDAFIQTAIQLTYFRLENHFCLTYESSMTRLFREGRTETVRSCTAQTCAFARAVCEKKPKPECIKLMRESAETHQQQYRDTMTGAGIDRHLFCLYVVSKYLGVESPFLAKALMEPWKLSTSQTPHQQTDRLDLKKHPDRICGGGGFGPVTDDGYGVSYMIAGEDTIFFHISCKKSCAHTDAHKFGATLAQSLNDMRDLFSKD</sequence>
<evidence type="ECO:0000256" key="12">
    <source>
        <dbReference type="ARBA" id="ARBA00023128"/>
    </source>
</evidence>
<dbReference type="Proteomes" id="UP001283361">
    <property type="component" value="Unassembled WGS sequence"/>
</dbReference>
<dbReference type="AlphaFoldDB" id="A0AAE1ATJ7"/>
<feature type="active site" description="Proton acceptor" evidence="17">
    <location>
        <position position="530"/>
    </location>
</feature>
<evidence type="ECO:0000256" key="11">
    <source>
        <dbReference type="ARBA" id="ARBA00023098"/>
    </source>
</evidence>
<dbReference type="GO" id="GO:0009437">
    <property type="term" value="P:carnitine metabolic process"/>
    <property type="evidence" value="ECO:0007669"/>
    <property type="project" value="TreeGrafter"/>
</dbReference>
<comment type="pathway">
    <text evidence="3">Lipid metabolism; fatty acid beta-oxidation.</text>
</comment>
<protein>
    <recommendedName>
        <fullName evidence="5">carnitine O-palmitoyltransferase</fullName>
        <ecNumber evidence="5">2.3.1.21</ecNumber>
    </recommendedName>
</protein>
<evidence type="ECO:0000256" key="7">
    <source>
        <dbReference type="ARBA" id="ARBA00022679"/>
    </source>
</evidence>
<feature type="domain" description="Choline/carnitine acyltransferase" evidence="19">
    <location>
        <begin position="233"/>
        <end position="546"/>
    </location>
</feature>
<gene>
    <name evidence="20" type="ORF">RRG08_006539</name>
</gene>
<dbReference type="Pfam" id="PF00755">
    <property type="entry name" value="Carn_acyltransf"/>
    <property type="match status" value="2"/>
</dbReference>
<evidence type="ECO:0000256" key="16">
    <source>
        <dbReference type="ARBA" id="ARBA00048999"/>
    </source>
</evidence>
<dbReference type="EMBL" id="JAWDGP010001180">
    <property type="protein sequence ID" value="KAK3793717.1"/>
    <property type="molecule type" value="Genomic_DNA"/>
</dbReference>
<evidence type="ECO:0000313" key="21">
    <source>
        <dbReference type="Proteomes" id="UP001283361"/>
    </source>
</evidence>
<dbReference type="GO" id="GO:0004095">
    <property type="term" value="F:carnitine O-palmitoyltransferase activity"/>
    <property type="evidence" value="ECO:0007669"/>
    <property type="project" value="UniProtKB-EC"/>
</dbReference>
<dbReference type="GO" id="GO:0031966">
    <property type="term" value="C:mitochondrial membrane"/>
    <property type="evidence" value="ECO:0007669"/>
    <property type="project" value="UniProtKB-SubCell"/>
</dbReference>
<evidence type="ECO:0000256" key="2">
    <source>
        <dbReference type="ARBA" id="ARBA00004325"/>
    </source>
</evidence>
<keyword evidence="21" id="KW-1185">Reference proteome</keyword>
<keyword evidence="12" id="KW-0496">Mitochondrion</keyword>
<dbReference type="Gene3D" id="3.30.559.10">
    <property type="entry name" value="Chloramphenicol acetyltransferase-like domain"/>
    <property type="match status" value="1"/>
</dbReference>
<evidence type="ECO:0000256" key="6">
    <source>
        <dbReference type="ARBA" id="ARBA00022448"/>
    </source>
</evidence>
<reference evidence="20" key="1">
    <citation type="journal article" date="2023" name="G3 (Bethesda)">
        <title>A reference genome for the long-term kleptoplast-retaining sea slug Elysia crispata morphotype clarki.</title>
        <authorList>
            <person name="Eastman K.E."/>
            <person name="Pendleton A.L."/>
            <person name="Shaikh M.A."/>
            <person name="Suttiyut T."/>
            <person name="Ogas R."/>
            <person name="Tomko P."/>
            <person name="Gavelis G."/>
            <person name="Widhalm J.R."/>
            <person name="Wisecaver J.H."/>
        </authorList>
    </citation>
    <scope>NUCLEOTIDE SEQUENCE</scope>
    <source>
        <strain evidence="20">ECLA1</strain>
    </source>
</reference>
<dbReference type="EC" id="2.3.1.21" evidence="5"/>
<comment type="caution">
    <text evidence="20">The sequence shown here is derived from an EMBL/GenBank/DDBJ whole genome shotgun (WGS) entry which is preliminary data.</text>
</comment>
<keyword evidence="11" id="KW-0443">Lipid metabolism</keyword>
<evidence type="ECO:0000256" key="10">
    <source>
        <dbReference type="ARBA" id="ARBA00022989"/>
    </source>
</evidence>
<evidence type="ECO:0000256" key="8">
    <source>
        <dbReference type="ARBA" id="ARBA00022692"/>
    </source>
</evidence>
<evidence type="ECO:0000256" key="3">
    <source>
        <dbReference type="ARBA" id="ARBA00005005"/>
    </source>
</evidence>
<evidence type="ECO:0000256" key="4">
    <source>
        <dbReference type="ARBA" id="ARBA00005232"/>
    </source>
</evidence>
<evidence type="ECO:0000313" key="20">
    <source>
        <dbReference type="EMBL" id="KAK3793717.1"/>
    </source>
</evidence>
<keyword evidence="10 18" id="KW-1133">Transmembrane helix</keyword>
<dbReference type="FunFam" id="3.30.559.10:FF:000042">
    <property type="entry name" value="Carnitine Palmitoyl Transferase"/>
    <property type="match status" value="1"/>
</dbReference>
<comment type="catalytic activity">
    <reaction evidence="16">
        <text>4,8-dimethylnonanoyl-CoA + (R)-carnitine = O-4,8-dimethylnonanoyl-(R)-carnitine + CoA</text>
        <dbReference type="Rhea" id="RHEA:44860"/>
        <dbReference type="ChEBI" id="CHEBI:16347"/>
        <dbReference type="ChEBI" id="CHEBI:57287"/>
        <dbReference type="ChEBI" id="CHEBI:77061"/>
        <dbReference type="ChEBI" id="CHEBI:84654"/>
    </reaction>
</comment>
<dbReference type="Gene3D" id="1.10.275.20">
    <property type="entry name" value="Choline/Carnitine o-acyltransferase"/>
    <property type="match status" value="1"/>
</dbReference>
<dbReference type="SUPFAM" id="SSF52777">
    <property type="entry name" value="CoA-dependent acyltransferases"/>
    <property type="match status" value="2"/>
</dbReference>
<keyword evidence="14" id="KW-0012">Acyltransferase</keyword>
<proteinExistence type="inferred from homology"/>
<dbReference type="GO" id="GO:0006631">
    <property type="term" value="P:fatty acid metabolic process"/>
    <property type="evidence" value="ECO:0007669"/>
    <property type="project" value="UniProtKB-KW"/>
</dbReference>
<dbReference type="PANTHER" id="PTHR22589:SF31">
    <property type="entry name" value="CARNITINE O-PALMITOYLTRANSFERASE"/>
    <property type="match status" value="1"/>
</dbReference>
<dbReference type="InterPro" id="IPR000542">
    <property type="entry name" value="Carn_acyl_trans"/>
</dbReference>
<evidence type="ECO:0000256" key="9">
    <source>
        <dbReference type="ARBA" id="ARBA00022832"/>
    </source>
</evidence>
<comment type="catalytic activity">
    <reaction evidence="15">
        <text>(R)-carnitine + hexadecanoyl-CoA = O-hexadecanoyl-(R)-carnitine + CoA</text>
        <dbReference type="Rhea" id="RHEA:12661"/>
        <dbReference type="ChEBI" id="CHEBI:16347"/>
        <dbReference type="ChEBI" id="CHEBI:17490"/>
        <dbReference type="ChEBI" id="CHEBI:57287"/>
        <dbReference type="ChEBI" id="CHEBI:57379"/>
        <dbReference type="EC" id="2.3.1.21"/>
    </reaction>
    <physiologicalReaction direction="left-to-right" evidence="15">
        <dbReference type="Rhea" id="RHEA:12662"/>
    </physiologicalReaction>
</comment>
<evidence type="ECO:0000256" key="5">
    <source>
        <dbReference type="ARBA" id="ARBA00013243"/>
    </source>
</evidence>
<keyword evidence="8 18" id="KW-0812">Transmembrane</keyword>
<organism evidence="20 21">
    <name type="scientific">Elysia crispata</name>
    <name type="common">lettuce slug</name>
    <dbReference type="NCBI Taxonomy" id="231223"/>
    <lineage>
        <taxon>Eukaryota</taxon>
        <taxon>Metazoa</taxon>
        <taxon>Spiralia</taxon>
        <taxon>Lophotrochozoa</taxon>
        <taxon>Mollusca</taxon>
        <taxon>Gastropoda</taxon>
        <taxon>Heterobranchia</taxon>
        <taxon>Euthyneura</taxon>
        <taxon>Panpulmonata</taxon>
        <taxon>Sacoglossa</taxon>
        <taxon>Placobranchoidea</taxon>
        <taxon>Plakobranchidae</taxon>
        <taxon>Elysia</taxon>
    </lineage>
</organism>
<feature type="domain" description="Choline/carnitine acyltransferase" evidence="19">
    <location>
        <begin position="613"/>
        <end position="892"/>
    </location>
</feature>
<evidence type="ECO:0000256" key="17">
    <source>
        <dbReference type="PIRSR" id="PIRSR600542-1"/>
    </source>
</evidence>
<dbReference type="PANTHER" id="PTHR22589">
    <property type="entry name" value="CARNITINE O-ACYLTRANSFERASE"/>
    <property type="match status" value="1"/>
</dbReference>
<evidence type="ECO:0000256" key="15">
    <source>
        <dbReference type="ARBA" id="ARBA00048480"/>
    </source>
</evidence>
<feature type="transmembrane region" description="Helical" evidence="18">
    <location>
        <begin position="160"/>
        <end position="180"/>
    </location>
</feature>
<evidence type="ECO:0000259" key="19">
    <source>
        <dbReference type="Pfam" id="PF00755"/>
    </source>
</evidence>
<comment type="subcellular location">
    <subcellularLocation>
        <location evidence="1">Membrane</location>
        <topology evidence="1">Multi-pass membrane protein</topology>
    </subcellularLocation>
    <subcellularLocation>
        <location evidence="2">Mitochondrion membrane</location>
    </subcellularLocation>
</comment>
<dbReference type="FunFam" id="3.30.559.70:FF:000001">
    <property type="entry name" value="Carnitine O-palmitoyltransferase 1, liver isoform"/>
    <property type="match status" value="1"/>
</dbReference>